<dbReference type="EnsemblProtists" id="EKX36690">
    <property type="protein sequence ID" value="EKX36690"/>
    <property type="gene ID" value="GUITHDRAFT_117116"/>
</dbReference>
<keyword evidence="2" id="KW-0472">Membrane</keyword>
<proteinExistence type="predicted"/>
<dbReference type="RefSeq" id="XP_005823670.1">
    <property type="nucleotide sequence ID" value="XM_005823613.1"/>
</dbReference>
<evidence type="ECO:0000256" key="1">
    <source>
        <dbReference type="SAM" id="MobiDB-lite"/>
    </source>
</evidence>
<evidence type="ECO:0000256" key="2">
    <source>
        <dbReference type="SAM" id="Phobius"/>
    </source>
</evidence>
<dbReference type="KEGG" id="gtt:GUITHDRAFT_117116"/>
<dbReference type="GeneID" id="17293430"/>
<name>L1ILL4_GUITC</name>
<evidence type="ECO:0000313" key="4">
    <source>
        <dbReference type="EnsemblProtists" id="EKX36690"/>
    </source>
</evidence>
<sequence length="349" mass="39411">MACRTKEGGQEEGAVMGIPWKESLKDVPQASSTGNPTLHVPALLRVQGCDPEMSSTVRTHNANVVVGPETASSRFHVLQCSTLHNVVDDIAASGLFRCIDLLRECVCKREDESSGLLEDLESLKNEIKFRQNGWSQKFYGSTKDDIWHWIVGSSEPEHKKLVKKKGSSYLSEFGDKLFHCVGLAPLFLSLLQICTLYCLCRSIVLLSRCTSVTSRQEQHQQNDLPSFRKKDHANQVAETASSPDTLAASRTHETIAVWHAIIGQLLVMMNRMLIFLVLQRLPFLHFVLPNYTEPSRKFRLWWLRKRLHSSLYSAITTLSRLSVLVVAMWKLSDSVMALQAQEALVMWVM</sequence>
<keyword evidence="2" id="KW-0812">Transmembrane</keyword>
<keyword evidence="2" id="KW-1133">Transmembrane helix</keyword>
<reference evidence="3 5" key="1">
    <citation type="journal article" date="2012" name="Nature">
        <title>Algal genomes reveal evolutionary mosaicism and the fate of nucleomorphs.</title>
        <authorList>
            <consortium name="DOE Joint Genome Institute"/>
            <person name="Curtis B.A."/>
            <person name="Tanifuji G."/>
            <person name="Burki F."/>
            <person name="Gruber A."/>
            <person name="Irimia M."/>
            <person name="Maruyama S."/>
            <person name="Arias M.C."/>
            <person name="Ball S.G."/>
            <person name="Gile G.H."/>
            <person name="Hirakawa Y."/>
            <person name="Hopkins J.F."/>
            <person name="Kuo A."/>
            <person name="Rensing S.A."/>
            <person name="Schmutz J."/>
            <person name="Symeonidi A."/>
            <person name="Elias M."/>
            <person name="Eveleigh R.J."/>
            <person name="Herman E.K."/>
            <person name="Klute M.J."/>
            <person name="Nakayama T."/>
            <person name="Obornik M."/>
            <person name="Reyes-Prieto A."/>
            <person name="Armbrust E.V."/>
            <person name="Aves S.J."/>
            <person name="Beiko R.G."/>
            <person name="Coutinho P."/>
            <person name="Dacks J.B."/>
            <person name="Durnford D.G."/>
            <person name="Fast N.M."/>
            <person name="Green B.R."/>
            <person name="Grisdale C.J."/>
            <person name="Hempel F."/>
            <person name="Henrissat B."/>
            <person name="Hoppner M.P."/>
            <person name="Ishida K."/>
            <person name="Kim E."/>
            <person name="Koreny L."/>
            <person name="Kroth P.G."/>
            <person name="Liu Y."/>
            <person name="Malik S.B."/>
            <person name="Maier U.G."/>
            <person name="McRose D."/>
            <person name="Mock T."/>
            <person name="Neilson J.A."/>
            <person name="Onodera N.T."/>
            <person name="Poole A.M."/>
            <person name="Pritham E.J."/>
            <person name="Richards T.A."/>
            <person name="Rocap G."/>
            <person name="Roy S.W."/>
            <person name="Sarai C."/>
            <person name="Schaack S."/>
            <person name="Shirato S."/>
            <person name="Slamovits C.H."/>
            <person name="Spencer D.F."/>
            <person name="Suzuki S."/>
            <person name="Worden A.Z."/>
            <person name="Zauner S."/>
            <person name="Barry K."/>
            <person name="Bell C."/>
            <person name="Bharti A.K."/>
            <person name="Crow J.A."/>
            <person name="Grimwood J."/>
            <person name="Kramer R."/>
            <person name="Lindquist E."/>
            <person name="Lucas S."/>
            <person name="Salamov A."/>
            <person name="McFadden G.I."/>
            <person name="Lane C.E."/>
            <person name="Keeling P.J."/>
            <person name="Gray M.W."/>
            <person name="Grigoriev I.V."/>
            <person name="Archibald J.M."/>
        </authorList>
    </citation>
    <scope>NUCLEOTIDE SEQUENCE</scope>
    <source>
        <strain evidence="3 5">CCMP2712</strain>
    </source>
</reference>
<keyword evidence="5" id="KW-1185">Reference proteome</keyword>
<evidence type="ECO:0000313" key="5">
    <source>
        <dbReference type="Proteomes" id="UP000011087"/>
    </source>
</evidence>
<organism evidence="3">
    <name type="scientific">Guillardia theta (strain CCMP2712)</name>
    <name type="common">Cryptophyte</name>
    <dbReference type="NCBI Taxonomy" id="905079"/>
    <lineage>
        <taxon>Eukaryota</taxon>
        <taxon>Cryptophyceae</taxon>
        <taxon>Pyrenomonadales</taxon>
        <taxon>Geminigeraceae</taxon>
        <taxon>Guillardia</taxon>
    </lineage>
</organism>
<dbReference type="HOGENOM" id="CLU_795559_0_0_1"/>
<gene>
    <name evidence="3" type="ORF">GUITHDRAFT_117116</name>
</gene>
<protein>
    <submittedName>
        <fullName evidence="3 4">Uncharacterized protein</fullName>
    </submittedName>
</protein>
<feature type="region of interest" description="Disordered" evidence="1">
    <location>
        <begin position="1"/>
        <end position="20"/>
    </location>
</feature>
<dbReference type="AlphaFoldDB" id="L1ILL4"/>
<feature type="transmembrane region" description="Helical" evidence="2">
    <location>
        <begin position="186"/>
        <end position="206"/>
    </location>
</feature>
<reference evidence="4" key="3">
    <citation type="submission" date="2015-06" db="UniProtKB">
        <authorList>
            <consortium name="EnsemblProtists"/>
        </authorList>
    </citation>
    <scope>IDENTIFICATION</scope>
</reference>
<reference evidence="5" key="2">
    <citation type="submission" date="2012-11" db="EMBL/GenBank/DDBJ databases">
        <authorList>
            <person name="Kuo A."/>
            <person name="Curtis B.A."/>
            <person name="Tanifuji G."/>
            <person name="Burki F."/>
            <person name="Gruber A."/>
            <person name="Irimia M."/>
            <person name="Maruyama S."/>
            <person name="Arias M.C."/>
            <person name="Ball S.G."/>
            <person name="Gile G.H."/>
            <person name="Hirakawa Y."/>
            <person name="Hopkins J.F."/>
            <person name="Rensing S.A."/>
            <person name="Schmutz J."/>
            <person name="Symeonidi A."/>
            <person name="Elias M."/>
            <person name="Eveleigh R.J."/>
            <person name="Herman E.K."/>
            <person name="Klute M.J."/>
            <person name="Nakayama T."/>
            <person name="Obornik M."/>
            <person name="Reyes-Prieto A."/>
            <person name="Armbrust E.V."/>
            <person name="Aves S.J."/>
            <person name="Beiko R.G."/>
            <person name="Coutinho P."/>
            <person name="Dacks J.B."/>
            <person name="Durnford D.G."/>
            <person name="Fast N.M."/>
            <person name="Green B.R."/>
            <person name="Grisdale C."/>
            <person name="Hempe F."/>
            <person name="Henrissat B."/>
            <person name="Hoppner M.P."/>
            <person name="Ishida K.-I."/>
            <person name="Kim E."/>
            <person name="Koreny L."/>
            <person name="Kroth P.G."/>
            <person name="Liu Y."/>
            <person name="Malik S.-B."/>
            <person name="Maier U.G."/>
            <person name="McRose D."/>
            <person name="Mock T."/>
            <person name="Neilson J.A."/>
            <person name="Onodera N.T."/>
            <person name="Poole A.M."/>
            <person name="Pritham E.J."/>
            <person name="Richards T.A."/>
            <person name="Rocap G."/>
            <person name="Roy S.W."/>
            <person name="Sarai C."/>
            <person name="Schaack S."/>
            <person name="Shirato S."/>
            <person name="Slamovits C.H."/>
            <person name="Spencer D.F."/>
            <person name="Suzuki S."/>
            <person name="Worden A.Z."/>
            <person name="Zauner S."/>
            <person name="Barry K."/>
            <person name="Bell C."/>
            <person name="Bharti A.K."/>
            <person name="Crow J.A."/>
            <person name="Grimwood J."/>
            <person name="Kramer R."/>
            <person name="Lindquist E."/>
            <person name="Lucas S."/>
            <person name="Salamov A."/>
            <person name="McFadden G.I."/>
            <person name="Lane C.E."/>
            <person name="Keeling P.J."/>
            <person name="Gray M.W."/>
            <person name="Grigoriev I.V."/>
            <person name="Archibald J.M."/>
        </authorList>
    </citation>
    <scope>NUCLEOTIDE SEQUENCE</scope>
    <source>
        <strain evidence="5">CCMP2712</strain>
    </source>
</reference>
<dbReference type="EMBL" id="JH993069">
    <property type="protein sequence ID" value="EKX36690.1"/>
    <property type="molecule type" value="Genomic_DNA"/>
</dbReference>
<evidence type="ECO:0000313" key="3">
    <source>
        <dbReference type="EMBL" id="EKX36690.1"/>
    </source>
</evidence>
<dbReference type="PaxDb" id="55529-EKX36690"/>
<accession>L1ILL4</accession>
<dbReference type="Proteomes" id="UP000011087">
    <property type="component" value="Unassembled WGS sequence"/>
</dbReference>